<dbReference type="EMBL" id="LR792683">
    <property type="protein sequence ID" value="CAB3392183.1"/>
    <property type="molecule type" value="Genomic_DNA"/>
</dbReference>
<keyword evidence="1" id="KW-0812">Transmembrane</keyword>
<evidence type="ECO:0000313" key="2">
    <source>
        <dbReference type="EMBL" id="CAB3392183.1"/>
    </source>
</evidence>
<feature type="transmembrane region" description="Helical" evidence="1">
    <location>
        <begin position="37"/>
        <end position="59"/>
    </location>
</feature>
<accession>A0A6F9E5P3</accession>
<evidence type="ECO:0000313" key="3">
    <source>
        <dbReference type="Proteomes" id="UP000502196"/>
    </source>
</evidence>
<organism evidence="2 3">
    <name type="scientific">Kyrpidia spormannii</name>
    <dbReference type="NCBI Taxonomy" id="2055160"/>
    <lineage>
        <taxon>Bacteria</taxon>
        <taxon>Bacillati</taxon>
        <taxon>Bacillota</taxon>
        <taxon>Bacilli</taxon>
        <taxon>Bacillales</taxon>
        <taxon>Alicyclobacillaceae</taxon>
        <taxon>Kyrpidia</taxon>
    </lineage>
</organism>
<name>A0A6F9E5P3_9BACL</name>
<keyword evidence="1" id="KW-1133">Transmembrane helix</keyword>
<gene>
    <name evidence="2" type="ORF">COOX1_1283</name>
</gene>
<dbReference type="AlphaFoldDB" id="A0A6F9E5P3"/>
<keyword evidence="1" id="KW-0472">Membrane</keyword>
<evidence type="ECO:0000256" key="1">
    <source>
        <dbReference type="SAM" id="Phobius"/>
    </source>
</evidence>
<dbReference type="Proteomes" id="UP000502196">
    <property type="component" value="Chromosome"/>
</dbReference>
<proteinExistence type="predicted"/>
<sequence length="71" mass="8540">MADDKWCIRRDMQCLTNILRDCYLSAFRRMYDTLHTVRPLCFVSFLFSYFLTALSRGLTIEQKRSGSHRRQ</sequence>
<protein>
    <submittedName>
        <fullName evidence="2">Uncharacterized protein</fullName>
    </submittedName>
</protein>
<reference evidence="2 3" key="1">
    <citation type="submission" date="2020-04" db="EMBL/GenBank/DDBJ databases">
        <authorList>
            <person name="Hogendoorn C."/>
        </authorList>
    </citation>
    <scope>NUCLEOTIDE SEQUENCE [LARGE SCALE GENOMIC DNA]</scope>
    <source>
        <strain evidence="2">COOX1</strain>
    </source>
</reference>